<accession>A0A319E947</accession>
<dbReference type="OrthoDB" id="4364733at2759"/>
<gene>
    <name evidence="2" type="ORF">BO78DRAFT_420378</name>
</gene>
<feature type="region of interest" description="Disordered" evidence="1">
    <location>
        <begin position="1"/>
        <end position="40"/>
    </location>
</feature>
<sequence length="233" mass="26356">MSDMHVSKQARANETGDAHVRLTSNSEEGTPELKHTRSEEKALRIRDQVNSLDNENLANIVIKAAEDHPDSVWKTLNITYQRLSGTNQFDMAGEVEEDIIDTIERITEQCGPSANLQTRYNGLSVLRKIGKSIALSYDTLAHEVRKRFQWDTTMEDSMMKIIGAMEPQERLAIYRDNTSPEALWPKLLELGKLAEGYCVFKGFPEVLDLLQGDEDPEEPAELDDGEDEESDDE</sequence>
<dbReference type="VEuPathDB" id="FungiDB:BO78DRAFT_420378"/>
<evidence type="ECO:0000256" key="1">
    <source>
        <dbReference type="SAM" id="MobiDB-lite"/>
    </source>
</evidence>
<dbReference type="EMBL" id="KZ826366">
    <property type="protein sequence ID" value="PYI04635.1"/>
    <property type="molecule type" value="Genomic_DNA"/>
</dbReference>
<name>A0A319E947_ASPSB</name>
<proteinExistence type="predicted"/>
<keyword evidence="3" id="KW-1185">Reference proteome</keyword>
<dbReference type="Proteomes" id="UP000248423">
    <property type="component" value="Unassembled WGS sequence"/>
</dbReference>
<reference evidence="2 3" key="1">
    <citation type="submission" date="2018-02" db="EMBL/GenBank/DDBJ databases">
        <title>The genomes of Aspergillus section Nigri reveals drivers in fungal speciation.</title>
        <authorList>
            <consortium name="DOE Joint Genome Institute"/>
            <person name="Vesth T.C."/>
            <person name="Nybo J."/>
            <person name="Theobald S."/>
            <person name="Brandl J."/>
            <person name="Frisvad J.C."/>
            <person name="Nielsen K.F."/>
            <person name="Lyhne E.K."/>
            <person name="Kogle M.E."/>
            <person name="Kuo A."/>
            <person name="Riley R."/>
            <person name="Clum A."/>
            <person name="Nolan M."/>
            <person name="Lipzen A."/>
            <person name="Salamov A."/>
            <person name="Henrissat B."/>
            <person name="Wiebenga A."/>
            <person name="De vries R.P."/>
            <person name="Grigoriev I.V."/>
            <person name="Mortensen U.H."/>
            <person name="Andersen M.R."/>
            <person name="Baker S.E."/>
        </authorList>
    </citation>
    <scope>NUCLEOTIDE SEQUENCE [LARGE SCALE GENOMIC DNA]</scope>
    <source>
        <strain evidence="2 3">CBS 121057</strain>
    </source>
</reference>
<feature type="compositionally biased region" description="Basic and acidic residues" evidence="1">
    <location>
        <begin position="31"/>
        <end position="40"/>
    </location>
</feature>
<protein>
    <submittedName>
        <fullName evidence="2">Uncharacterized protein</fullName>
    </submittedName>
</protein>
<dbReference type="AlphaFoldDB" id="A0A319E947"/>
<organism evidence="2 3">
    <name type="scientific">Aspergillus sclerotiicarbonarius (strain CBS 121057 / IBT 28362)</name>
    <dbReference type="NCBI Taxonomy" id="1448318"/>
    <lineage>
        <taxon>Eukaryota</taxon>
        <taxon>Fungi</taxon>
        <taxon>Dikarya</taxon>
        <taxon>Ascomycota</taxon>
        <taxon>Pezizomycotina</taxon>
        <taxon>Eurotiomycetes</taxon>
        <taxon>Eurotiomycetidae</taxon>
        <taxon>Eurotiales</taxon>
        <taxon>Aspergillaceae</taxon>
        <taxon>Aspergillus</taxon>
        <taxon>Aspergillus subgen. Circumdati</taxon>
    </lineage>
</organism>
<feature type="region of interest" description="Disordered" evidence="1">
    <location>
        <begin position="211"/>
        <end position="233"/>
    </location>
</feature>
<evidence type="ECO:0000313" key="2">
    <source>
        <dbReference type="EMBL" id="PYI04635.1"/>
    </source>
</evidence>
<evidence type="ECO:0000313" key="3">
    <source>
        <dbReference type="Proteomes" id="UP000248423"/>
    </source>
</evidence>